<name>A0A679KZM1_PLAKH</name>
<evidence type="ECO:0000313" key="5">
    <source>
        <dbReference type="Proteomes" id="UP000031513"/>
    </source>
</evidence>
<dbReference type="Pfam" id="PF12879">
    <property type="entry name" value="SICA_C"/>
    <property type="match status" value="1"/>
</dbReference>
<keyword evidence="5" id="KW-1185">Reference proteome</keyword>
<evidence type="ECO:0000256" key="1">
    <source>
        <dbReference type="SAM" id="MobiDB-lite"/>
    </source>
</evidence>
<sequence>GNALCNRLGCIENYLKALDGQNASTATDNFWTENDGAVATLWKELSEEMEKNGTQDQTECEGLQNPSAVAACKYLHAGLKQLYTASSSTTTSSAPAGADVLKNNPSFRQTMGCFLLHAYAKHMKEKATCLIDDGIQKAFTLGEELSKSGGKGSNCTNGQCIPCKWEEEKFGECQIKTKDNGDQENVEKKLKGIIEEDKDDHIKTMAKKINEVTQLCDQVKCVTKRWMSHNGNTNNWGKVWEQVPEQLKALAEATKEEKRKEVETMKFCSGLNEKGGKDACILIAAGLKNLYDIKEDKANGNDPVTASFQRTMQCVLLNAIADKLESNDFPCKDEKKVKDGINKAFGESEKIMEKGNGCQNNDKCFKCPRFTISDDCKIKTNDSKERPLKNEIDLRLKEDNLANNSSLSKSSLIKTICKPCTGDENKDFCKQFECVAQKWKKNRGKPNYDDLIVDSPWLLTGPLGGMNNGTKGPAAVNEYCKDNNGKEWGTDAHGTANRIACELVAGGLQYISKIQQSYSTKDDNNPYDNQEFKQFVSCLLLKGVVQKMKNESIICNIDEGIKAAFLKADKIKDDHCQNGRPCIVCKWTDEDYDKLGSCTVDRANVNVKEKLEKLITMDKKTEVNKTLESITKAGGNSGTLCQRLQCLSSKVEALKLQGQSNTSASTFWTEDGDVGKLWKELAKEMKDKGTQNQQECSTVDSNRQPTDPEKRACNHLTAGFNKLKEIPSNATSSYPILKDNPLLRQTVGCFLLKEYAKKMQGQSTCVITSGLKKAFDTASNGSDGIQCKWEDNYDDCNITSTGNTQTPVTNKLEHVQDKIKTAAEDNLKKINHMDKLCDYIKCAAPNWFKSKLSPTTTGVGSSGTPATPTKTWCDFWENEGVKPKLKTMFEKISSEGTGGTIYCKYFGDGNERSVERKACNHIIAGLKHINSITGGNNGDSQKEAKQLFERTVACIALNMYADEIVKRSKDKCPIDESKIQSMFDFWNRTNKPPSSPPCNGANTNDCFKCTRHADFSSCNLLVDKELIGTPKSGPSTTCNDNDNNTNKNVSKKIDDLLKGESKMEETLNKINEMDTFCSELQCAARKWNFTENNKGTAPSWSDIDKDAKDELTKLIEDMMQPSKQKDVDKYCKDKENEWYKLGHKQSKTNKAACLLFASGLKHIYGRANGQKKDRFKGPSFEQTMGCLFLKEYSKQLQTMANEKKKGHSWVHPLCDIDKGIKHAFDKSKNIMEETSPCNNGNNSCFECTQKEDYYKCKIGDDDIGSKSNELFKDEAKQTHLQQTLENTVCPILLTDLLTPFLPLAPVSIGLSAMAYYLWKYFGPLGKGGPRFRRSPGEIPGPSVQEQVLDHVEEAGPHEYQLVKERKRRSSPTRTKRSGRTIIEIHFEVLDECQKGDTQSNQKDFLELLVQEFMGSEFMEEEQVPKEEVLMEGVPMESIPLEQVPMERVPSLGSGFMV</sequence>
<feature type="domain" description="Schizont-infected cell agglutination C-terminal" evidence="3">
    <location>
        <begin position="1319"/>
        <end position="1456"/>
    </location>
</feature>
<evidence type="ECO:0000259" key="2">
    <source>
        <dbReference type="Pfam" id="PF12878"/>
    </source>
</evidence>
<evidence type="ECO:0000259" key="3">
    <source>
        <dbReference type="Pfam" id="PF12879"/>
    </source>
</evidence>
<feature type="domain" description="Schizont-infected cell agglutination extracellular beta" evidence="2">
    <location>
        <begin position="1075"/>
        <end position="1258"/>
    </location>
</feature>
<feature type="compositionally biased region" description="Polar residues" evidence="1">
    <location>
        <begin position="690"/>
        <end position="705"/>
    </location>
</feature>
<dbReference type="InterPro" id="IPR024285">
    <property type="entry name" value="SICA_extracell_b"/>
</dbReference>
<dbReference type="EMBL" id="AM910994">
    <property type="protein sequence ID" value="CAA9989327.1"/>
    <property type="molecule type" value="Genomic_DNA"/>
</dbReference>
<feature type="domain" description="Schizont-infected cell agglutination extracellular beta" evidence="2">
    <location>
        <begin position="214"/>
        <end position="378"/>
    </location>
</feature>
<evidence type="ECO:0000313" key="4">
    <source>
        <dbReference type="EMBL" id="CAA9989327.1"/>
    </source>
</evidence>
<organism evidence="4 5">
    <name type="scientific">Plasmodium knowlesi (strain H)</name>
    <dbReference type="NCBI Taxonomy" id="5851"/>
    <lineage>
        <taxon>Eukaryota</taxon>
        <taxon>Sar</taxon>
        <taxon>Alveolata</taxon>
        <taxon>Apicomplexa</taxon>
        <taxon>Aconoidasida</taxon>
        <taxon>Haemosporida</taxon>
        <taxon>Plasmodiidae</taxon>
        <taxon>Plasmodium</taxon>
        <taxon>Plasmodium (Plasmodium)</taxon>
    </lineage>
</organism>
<feature type="region of interest" description="Disordered" evidence="1">
    <location>
        <begin position="686"/>
        <end position="710"/>
    </location>
</feature>
<feature type="domain" description="Schizont-infected cell agglutination extracellular beta" evidence="2">
    <location>
        <begin position="835"/>
        <end position="1019"/>
    </location>
</feature>
<protein>
    <submittedName>
        <fullName evidence="4">SICAvar, type I</fullName>
    </submittedName>
</protein>
<accession>A0A679KZM1</accession>
<dbReference type="InParanoid" id="A0A679KZM1"/>
<dbReference type="KEGG" id="pkn:PKNH_1200100"/>
<dbReference type="VEuPathDB" id="PlasmoDB:PKNH_1200100"/>
<feature type="domain" description="Schizont-infected cell agglutination extracellular beta" evidence="2">
    <location>
        <begin position="639"/>
        <end position="798"/>
    </location>
</feature>
<feature type="domain" description="Schizont-infected cell agglutination extracellular beta" evidence="2">
    <location>
        <begin position="428"/>
        <end position="594"/>
    </location>
</feature>
<feature type="domain" description="Schizont-infected cell agglutination extracellular beta" evidence="2">
    <location>
        <begin position="4"/>
        <end position="175"/>
    </location>
</feature>
<gene>
    <name evidence="4" type="ORF">PKNH_1200100</name>
</gene>
<proteinExistence type="predicted"/>
<dbReference type="Proteomes" id="UP000031513">
    <property type="component" value="Chromosome 12"/>
</dbReference>
<feature type="non-terminal residue" evidence="4">
    <location>
        <position position="1"/>
    </location>
</feature>
<reference evidence="4 5" key="1">
    <citation type="journal article" date="2008" name="Nature">
        <title>The genome of Plasmodium knowlesi strain H, a zoonotic malaria parasite with host range from monkey to man.</title>
        <authorList>
            <person name="Pain A."/>
            <person name="Boehme U."/>
            <person name="Berry A.E."/>
            <person name="Mungall K."/>
            <person name="Finn R."/>
            <person name="Jackson A.P."/>
            <person name="Mourier T."/>
            <person name="Mistry J."/>
            <person name="Pasini E.M."/>
            <person name="Aslett M."/>
            <person name="Balasubrammaniam S."/>
            <person name="Borgwardt K."/>
            <person name="Brooks K."/>
            <person name="Carret C."/>
            <person name="Carver T.J."/>
            <person name="Cherevach I."/>
            <person name="Chillingworth T."/>
            <person name="Clarke T.G."/>
            <person name="Galinski M.R."/>
            <person name="Hall N."/>
            <person name="Harper D."/>
            <person name="Harris D."/>
            <person name="Hauser H."/>
            <person name="Ivens A."/>
            <person name="Janssen C.S."/>
            <person name="Keane T."/>
            <person name="Larke N."/>
            <person name="Lapp S."/>
            <person name="Marti M."/>
            <person name="Moule S."/>
            <person name="Meyer I.M."/>
            <person name="Ormond D."/>
            <person name="Peters N."/>
            <person name="Sanders M."/>
            <person name="Sanders S."/>
            <person name="Sergeant T.J."/>
            <person name="Simmonds M."/>
            <person name="Smith F."/>
            <person name="Squares R."/>
            <person name="Thurston S."/>
            <person name="Tivey A.R."/>
            <person name="Walker D."/>
            <person name="White B."/>
            <person name="Zuiderwijk E."/>
            <person name="Churcher C."/>
            <person name="Quail M.A."/>
            <person name="Cowman A.F."/>
            <person name="Turner C.M.R."/>
            <person name="Rajandream M.A."/>
            <person name="Kocken C.H.M."/>
            <person name="Thomas A.W."/>
            <person name="Newbold C.I."/>
            <person name="Barrell B.G."/>
            <person name="Berriman M."/>
        </authorList>
    </citation>
    <scope>NUCLEOTIDE SEQUENCE [LARGE SCALE GENOMIC DNA]</scope>
    <source>
        <strain evidence="4 5">H</strain>
    </source>
</reference>
<dbReference type="RefSeq" id="XP_038969786.1">
    <property type="nucleotide sequence ID" value="XM_039113767.1"/>
</dbReference>
<dbReference type="Pfam" id="PF12878">
    <property type="entry name" value="SICA_beta"/>
    <property type="match status" value="6"/>
</dbReference>
<dbReference type="GeneID" id="62348158"/>
<dbReference type="InterPro" id="IPR024288">
    <property type="entry name" value="SICA_C"/>
</dbReference>